<reference evidence="3" key="1">
    <citation type="journal article" date="2011" name="Proc. Natl. Acad. Sci. U.S.A.">
        <title>Obligate biotrophy features unraveled by the genomic analysis of rust fungi.</title>
        <authorList>
            <person name="Duplessis S."/>
            <person name="Cuomo C.A."/>
            <person name="Lin Y.-C."/>
            <person name="Aerts A."/>
            <person name="Tisserant E."/>
            <person name="Veneault-Fourrey C."/>
            <person name="Joly D.L."/>
            <person name="Hacquard S."/>
            <person name="Amselem J."/>
            <person name="Cantarel B.L."/>
            <person name="Chiu R."/>
            <person name="Coutinho P.M."/>
            <person name="Feau N."/>
            <person name="Field M."/>
            <person name="Frey P."/>
            <person name="Gelhaye E."/>
            <person name="Goldberg J."/>
            <person name="Grabherr M.G."/>
            <person name="Kodira C.D."/>
            <person name="Kohler A."/>
            <person name="Kuees U."/>
            <person name="Lindquist E.A."/>
            <person name="Lucas S.M."/>
            <person name="Mago R."/>
            <person name="Mauceli E."/>
            <person name="Morin E."/>
            <person name="Murat C."/>
            <person name="Pangilinan J.L."/>
            <person name="Park R."/>
            <person name="Pearson M."/>
            <person name="Quesneville H."/>
            <person name="Rouhier N."/>
            <person name="Sakthikumar S."/>
            <person name="Salamov A.A."/>
            <person name="Schmutz J."/>
            <person name="Selles B."/>
            <person name="Shapiro H."/>
            <person name="Tanguay P."/>
            <person name="Tuskan G.A."/>
            <person name="Henrissat B."/>
            <person name="Van de Peer Y."/>
            <person name="Rouze P."/>
            <person name="Ellis J.G."/>
            <person name="Dodds P.N."/>
            <person name="Schein J.E."/>
            <person name="Zhong S."/>
            <person name="Hamelin R.C."/>
            <person name="Grigoriev I.V."/>
            <person name="Szabo L.J."/>
            <person name="Martin F."/>
        </authorList>
    </citation>
    <scope>NUCLEOTIDE SEQUENCE [LARGE SCALE GENOMIC DNA]</scope>
    <source>
        <strain evidence="3">98AG31 / pathotype 3-4-7</strain>
    </source>
</reference>
<organism evidence="3">
    <name type="scientific">Melampsora larici-populina (strain 98AG31 / pathotype 3-4-7)</name>
    <name type="common">Poplar leaf rust fungus</name>
    <dbReference type="NCBI Taxonomy" id="747676"/>
    <lineage>
        <taxon>Eukaryota</taxon>
        <taxon>Fungi</taxon>
        <taxon>Dikarya</taxon>
        <taxon>Basidiomycota</taxon>
        <taxon>Pucciniomycotina</taxon>
        <taxon>Pucciniomycetes</taxon>
        <taxon>Pucciniales</taxon>
        <taxon>Melampsoraceae</taxon>
        <taxon>Melampsora</taxon>
    </lineage>
</organism>
<dbReference type="VEuPathDB" id="FungiDB:MELLADRAFT_68193"/>
<dbReference type="RefSeq" id="XP_007416747.1">
    <property type="nucleotide sequence ID" value="XM_007416685.1"/>
</dbReference>
<dbReference type="InParanoid" id="F4S5X4"/>
<dbReference type="Proteomes" id="UP000001072">
    <property type="component" value="Unassembled WGS sequence"/>
</dbReference>
<evidence type="ECO:0000256" key="1">
    <source>
        <dbReference type="SAM" id="MobiDB-lite"/>
    </source>
</evidence>
<dbReference type="KEGG" id="mlr:MELLADRAFT_68193"/>
<feature type="region of interest" description="Disordered" evidence="1">
    <location>
        <begin position="1"/>
        <end position="79"/>
    </location>
</feature>
<dbReference type="HOGENOM" id="CLU_2171625_0_0_1"/>
<name>F4S5X4_MELLP</name>
<accession>F4S5X4</accession>
<keyword evidence="3" id="KW-1185">Reference proteome</keyword>
<dbReference type="AlphaFoldDB" id="F4S5X4"/>
<proteinExistence type="predicted"/>
<evidence type="ECO:0000313" key="2">
    <source>
        <dbReference type="EMBL" id="EGF99977.1"/>
    </source>
</evidence>
<dbReference type="GeneID" id="18930985"/>
<evidence type="ECO:0000313" key="3">
    <source>
        <dbReference type="Proteomes" id="UP000001072"/>
    </source>
</evidence>
<gene>
    <name evidence="2" type="ORF">MELLADRAFT_68193</name>
</gene>
<feature type="compositionally biased region" description="Basic residues" evidence="1">
    <location>
        <begin position="8"/>
        <end position="18"/>
    </location>
</feature>
<protein>
    <submittedName>
        <fullName evidence="2">Uncharacterized protein</fullName>
    </submittedName>
</protein>
<sequence length="110" mass="11968">MSADRLGLRHAARPKAGHSRAGDRRPLSKTGRPKTSMLQVTPRPANPACTPSVTDNRQPLHEASPDRLIPTVGDKSPPKGRLALYKVELSIHHTRTSFDSSTSFEHSPGI</sequence>
<dbReference type="EMBL" id="GL883152">
    <property type="protein sequence ID" value="EGF99977.1"/>
    <property type="molecule type" value="Genomic_DNA"/>
</dbReference>